<comment type="caution">
    <text evidence="1">The sequence shown here is derived from an EMBL/GenBank/DDBJ whole genome shotgun (WGS) entry which is preliminary data.</text>
</comment>
<proteinExistence type="predicted"/>
<organism evidence="1 2">
    <name type="scientific">Cylindrodendrum hubeiense</name>
    <dbReference type="NCBI Taxonomy" id="595255"/>
    <lineage>
        <taxon>Eukaryota</taxon>
        <taxon>Fungi</taxon>
        <taxon>Dikarya</taxon>
        <taxon>Ascomycota</taxon>
        <taxon>Pezizomycotina</taxon>
        <taxon>Sordariomycetes</taxon>
        <taxon>Hypocreomycetidae</taxon>
        <taxon>Hypocreales</taxon>
        <taxon>Nectriaceae</taxon>
        <taxon>Cylindrodendrum</taxon>
    </lineage>
</organism>
<evidence type="ECO:0000313" key="2">
    <source>
        <dbReference type="Proteomes" id="UP000722485"/>
    </source>
</evidence>
<reference evidence="1" key="1">
    <citation type="submission" date="2020-03" db="EMBL/GenBank/DDBJ databases">
        <title>Draft Genome Sequence of Cylindrodendrum hubeiense.</title>
        <authorList>
            <person name="Buettner E."/>
            <person name="Kellner H."/>
        </authorList>
    </citation>
    <scope>NUCLEOTIDE SEQUENCE</scope>
    <source>
        <strain evidence="1">IHI 201604</strain>
    </source>
</reference>
<keyword evidence="2" id="KW-1185">Reference proteome</keyword>
<dbReference type="AlphaFoldDB" id="A0A9P5H8Q0"/>
<gene>
    <name evidence="1" type="ORF">G7Z17_g7047</name>
</gene>
<protein>
    <submittedName>
        <fullName evidence="1">Uncharacterized protein</fullName>
    </submittedName>
</protein>
<dbReference type="Proteomes" id="UP000722485">
    <property type="component" value="Unassembled WGS sequence"/>
</dbReference>
<name>A0A9P5H8Q0_9HYPO</name>
<sequence>MHDRGLEADGFKLRDTVRTLSCHDVRACVGYGRVYKPTYIAMLRRKCKVDFTANANMPTVRCYSAGQNQPTLIGAKDRRLLQAAAGGTLTYSPLPGARALGLGWF</sequence>
<accession>A0A9P5H8Q0</accession>
<dbReference type="EMBL" id="JAANBB010000147">
    <property type="protein sequence ID" value="KAF7548478.1"/>
    <property type="molecule type" value="Genomic_DNA"/>
</dbReference>
<evidence type="ECO:0000313" key="1">
    <source>
        <dbReference type="EMBL" id="KAF7548478.1"/>
    </source>
</evidence>